<dbReference type="AlphaFoldDB" id="A0A8T0I6N8"/>
<gene>
    <name evidence="2" type="ORF">KC19_4G075000</name>
</gene>
<feature type="region of interest" description="Disordered" evidence="1">
    <location>
        <begin position="1"/>
        <end position="22"/>
    </location>
</feature>
<evidence type="ECO:0000313" key="2">
    <source>
        <dbReference type="EMBL" id="KAG0579132.1"/>
    </source>
</evidence>
<keyword evidence="3" id="KW-1185">Reference proteome</keyword>
<name>A0A8T0I6N8_CERPU</name>
<sequence length="109" mass="12767">MAMVEDAPTRGGSDGSIWEGNKGDRQWRSSCMFEGQERYKACTERTFAECVVAGLPMLLVMERNKVLMVLEVLMVVEDEREDVSWEVSWEMEFWRFAWQWRGGWEVGCM</sequence>
<evidence type="ECO:0000256" key="1">
    <source>
        <dbReference type="SAM" id="MobiDB-lite"/>
    </source>
</evidence>
<reference evidence="2" key="1">
    <citation type="submission" date="2020-06" db="EMBL/GenBank/DDBJ databases">
        <title>WGS assembly of Ceratodon purpureus strain R40.</title>
        <authorList>
            <person name="Carey S.B."/>
            <person name="Jenkins J."/>
            <person name="Shu S."/>
            <person name="Lovell J.T."/>
            <person name="Sreedasyam A."/>
            <person name="Maumus F."/>
            <person name="Tiley G.P."/>
            <person name="Fernandez-Pozo N."/>
            <person name="Barry K."/>
            <person name="Chen C."/>
            <person name="Wang M."/>
            <person name="Lipzen A."/>
            <person name="Daum C."/>
            <person name="Saski C.A."/>
            <person name="Payton A.C."/>
            <person name="Mcbreen J.C."/>
            <person name="Conrad R.E."/>
            <person name="Kollar L.M."/>
            <person name="Olsson S."/>
            <person name="Huttunen S."/>
            <person name="Landis J.B."/>
            <person name="Wickett N.J."/>
            <person name="Johnson M.G."/>
            <person name="Rensing S.A."/>
            <person name="Grimwood J."/>
            <person name="Schmutz J."/>
            <person name="Mcdaniel S.F."/>
        </authorList>
    </citation>
    <scope>NUCLEOTIDE SEQUENCE</scope>
    <source>
        <strain evidence="2">R40</strain>
    </source>
</reference>
<dbReference type="Proteomes" id="UP000822688">
    <property type="component" value="Chromosome 4"/>
</dbReference>
<comment type="caution">
    <text evidence="2">The sequence shown here is derived from an EMBL/GenBank/DDBJ whole genome shotgun (WGS) entry which is preliminary data.</text>
</comment>
<accession>A0A8T0I6N8</accession>
<organism evidence="2 3">
    <name type="scientific">Ceratodon purpureus</name>
    <name type="common">Fire moss</name>
    <name type="synonym">Dicranum purpureum</name>
    <dbReference type="NCBI Taxonomy" id="3225"/>
    <lineage>
        <taxon>Eukaryota</taxon>
        <taxon>Viridiplantae</taxon>
        <taxon>Streptophyta</taxon>
        <taxon>Embryophyta</taxon>
        <taxon>Bryophyta</taxon>
        <taxon>Bryophytina</taxon>
        <taxon>Bryopsida</taxon>
        <taxon>Dicranidae</taxon>
        <taxon>Pseudoditrichales</taxon>
        <taxon>Ditrichaceae</taxon>
        <taxon>Ceratodon</taxon>
    </lineage>
</organism>
<proteinExistence type="predicted"/>
<protein>
    <submittedName>
        <fullName evidence="2">Uncharacterized protein</fullName>
    </submittedName>
</protein>
<evidence type="ECO:0000313" key="3">
    <source>
        <dbReference type="Proteomes" id="UP000822688"/>
    </source>
</evidence>
<dbReference type="EMBL" id="CM026424">
    <property type="protein sequence ID" value="KAG0579132.1"/>
    <property type="molecule type" value="Genomic_DNA"/>
</dbReference>